<dbReference type="RefSeq" id="XP_002959095.1">
    <property type="nucleotide sequence ID" value="XM_002959049.1"/>
</dbReference>
<reference evidence="1 2" key="1">
    <citation type="journal article" date="2010" name="Science">
        <title>Genomic analysis of organismal complexity in the multicellular green alga Volvox carteri.</title>
        <authorList>
            <person name="Prochnik S.E."/>
            <person name="Umen J."/>
            <person name="Nedelcu A.M."/>
            <person name="Hallmann A."/>
            <person name="Miller S.M."/>
            <person name="Nishii I."/>
            <person name="Ferris P."/>
            <person name="Kuo A."/>
            <person name="Mitros T."/>
            <person name="Fritz-Laylin L.K."/>
            <person name="Hellsten U."/>
            <person name="Chapman J."/>
            <person name="Simakov O."/>
            <person name="Rensing S.A."/>
            <person name="Terry A."/>
            <person name="Pangilinan J."/>
            <person name="Kapitonov V."/>
            <person name="Jurka J."/>
            <person name="Salamov A."/>
            <person name="Shapiro H."/>
            <person name="Schmutz J."/>
            <person name="Grimwood J."/>
            <person name="Lindquist E."/>
            <person name="Lucas S."/>
            <person name="Grigoriev I.V."/>
            <person name="Schmitt R."/>
            <person name="Kirk D."/>
            <person name="Rokhsar D.S."/>
        </authorList>
    </citation>
    <scope>NUCLEOTIDE SEQUENCE [LARGE SCALE GENOMIC DNA]</scope>
    <source>
        <strain evidence="2">f. Nagariensis / Eve</strain>
    </source>
</reference>
<dbReference type="AlphaFoldDB" id="D8UKB5"/>
<dbReference type="GeneID" id="9625922"/>
<proteinExistence type="predicted"/>
<dbReference type="EMBL" id="GL378442">
    <property type="protein sequence ID" value="EFJ39823.1"/>
    <property type="molecule type" value="Genomic_DNA"/>
</dbReference>
<name>D8UKB5_VOLCA</name>
<accession>D8UKB5</accession>
<dbReference type="Proteomes" id="UP000001058">
    <property type="component" value="Unassembled WGS sequence"/>
</dbReference>
<gene>
    <name evidence="1" type="ORF">VOLCADRAFT_100491</name>
</gene>
<sequence length="103" mass="11973">MPATRTALADPRNPLGDHGLQCIGSQRGAAARLVAGKCTVEWCNASPSDPPPRLHNYNYHNYHSYNYHNYHSYNYHNYHHDFTKTVVLSIFHLFLHGHRYHKM</sequence>
<evidence type="ECO:0000313" key="1">
    <source>
        <dbReference type="EMBL" id="EFJ39823.1"/>
    </source>
</evidence>
<organism evidence="2">
    <name type="scientific">Volvox carteri f. nagariensis</name>
    <dbReference type="NCBI Taxonomy" id="3068"/>
    <lineage>
        <taxon>Eukaryota</taxon>
        <taxon>Viridiplantae</taxon>
        <taxon>Chlorophyta</taxon>
        <taxon>core chlorophytes</taxon>
        <taxon>Chlorophyceae</taxon>
        <taxon>CS clade</taxon>
        <taxon>Chlamydomonadales</taxon>
        <taxon>Volvocaceae</taxon>
        <taxon>Volvox</taxon>
    </lineage>
</organism>
<protein>
    <submittedName>
        <fullName evidence="1">Uncharacterized protein</fullName>
    </submittedName>
</protein>
<keyword evidence="2" id="KW-1185">Reference proteome</keyword>
<dbReference type="InParanoid" id="D8UKB5"/>
<dbReference type="KEGG" id="vcn:VOLCADRAFT_100491"/>
<evidence type="ECO:0000313" key="2">
    <source>
        <dbReference type="Proteomes" id="UP000001058"/>
    </source>
</evidence>